<organism evidence="3 4">
    <name type="scientific">Mesorhabditis spiculigera</name>
    <dbReference type="NCBI Taxonomy" id="96644"/>
    <lineage>
        <taxon>Eukaryota</taxon>
        <taxon>Metazoa</taxon>
        <taxon>Ecdysozoa</taxon>
        <taxon>Nematoda</taxon>
        <taxon>Chromadorea</taxon>
        <taxon>Rhabditida</taxon>
        <taxon>Rhabditina</taxon>
        <taxon>Rhabditomorpha</taxon>
        <taxon>Rhabditoidea</taxon>
        <taxon>Rhabditidae</taxon>
        <taxon>Mesorhabditinae</taxon>
        <taxon>Mesorhabditis</taxon>
    </lineage>
</organism>
<feature type="non-terminal residue" evidence="3">
    <location>
        <position position="1"/>
    </location>
</feature>
<evidence type="ECO:0000313" key="4">
    <source>
        <dbReference type="Proteomes" id="UP001177023"/>
    </source>
</evidence>
<keyword evidence="4" id="KW-1185">Reference proteome</keyword>
<evidence type="ECO:0000313" key="3">
    <source>
        <dbReference type="EMBL" id="CAJ0572633.1"/>
    </source>
</evidence>
<proteinExistence type="predicted"/>
<accession>A0AA36CRD4</accession>
<dbReference type="CDD" id="cd00037">
    <property type="entry name" value="CLECT"/>
    <property type="match status" value="2"/>
</dbReference>
<feature type="domain" description="C-type lectin" evidence="2">
    <location>
        <begin position="339"/>
        <end position="457"/>
    </location>
</feature>
<dbReference type="Gene3D" id="3.10.100.10">
    <property type="entry name" value="Mannose-Binding Protein A, subunit A"/>
    <property type="match status" value="3"/>
</dbReference>
<dbReference type="Proteomes" id="UP001177023">
    <property type="component" value="Unassembled WGS sequence"/>
</dbReference>
<dbReference type="InterPro" id="IPR016187">
    <property type="entry name" value="CTDL_fold"/>
</dbReference>
<dbReference type="AlphaFoldDB" id="A0AA36CRD4"/>
<name>A0AA36CRD4_9BILA</name>
<dbReference type="SUPFAM" id="SSF56436">
    <property type="entry name" value="C-type lectin-like"/>
    <property type="match status" value="3"/>
</dbReference>
<protein>
    <recommendedName>
        <fullName evidence="2">C-type lectin domain-containing protein</fullName>
    </recommendedName>
</protein>
<reference evidence="3" key="1">
    <citation type="submission" date="2023-06" db="EMBL/GenBank/DDBJ databases">
        <authorList>
            <person name="Delattre M."/>
        </authorList>
    </citation>
    <scope>NUCLEOTIDE SEQUENCE</scope>
    <source>
        <strain evidence="3">AF72</strain>
    </source>
</reference>
<dbReference type="PANTHER" id="PTHR22803">
    <property type="entry name" value="MANNOSE, PHOSPHOLIPASE, LECTIN RECEPTOR RELATED"/>
    <property type="match status" value="1"/>
</dbReference>
<feature type="compositionally biased region" description="Polar residues" evidence="1">
    <location>
        <begin position="251"/>
        <end position="272"/>
    </location>
</feature>
<sequence>MCLGGYLASISNVFDNAKVLQLARTQFQTLGVDGFWLGGSYDGKVITWDDGTNATYANLASAGTSGNLVMSLSTGKWSTAAWNDRYPIMCIGKKSNGPQLPPCETEWMYATVTKSCYKLVYNVDFANAEEQCRALGATISSVTSNEENNLIVDFAKTGYSGDLMFTALVGAKRTGANVNDFAWLDGSPFTFYPWANGEPNNAGGRESCIEIYTDELSETPAEKPAGKPAQPGRPAGKPTDTAGNGQGSTGVQGTSNNGQTGQVPATSGQDGNSPVMPNVQVPGQPGQNVPATNPNTNSGGDGSQGQGSDNTQTEPEDQGDPGIPGKVNPCGSGWMASDDQQKCFKIITPLPFWDAEKKCQSLGGHLATAATDNENEFLKELLQERKATRNRDVWIGGMEETNENQERIYRWRDGTGVKYANWKKGQPSGTDRYCMVISRNGEWINRRCSQNYQGVCQRAVGAQEVMLKPTSCDRGWKGCATTEFCYKVPAYLYTFH</sequence>
<dbReference type="PROSITE" id="PS50041">
    <property type="entry name" value="C_TYPE_LECTIN_2"/>
    <property type="match status" value="2"/>
</dbReference>
<evidence type="ECO:0000259" key="2">
    <source>
        <dbReference type="PROSITE" id="PS50041"/>
    </source>
</evidence>
<dbReference type="InterPro" id="IPR001304">
    <property type="entry name" value="C-type_lectin-like"/>
</dbReference>
<dbReference type="SMART" id="SM00034">
    <property type="entry name" value="CLECT"/>
    <property type="match status" value="2"/>
</dbReference>
<feature type="domain" description="C-type lectin" evidence="2">
    <location>
        <begin position="112"/>
        <end position="213"/>
    </location>
</feature>
<gene>
    <name evidence="3" type="ORF">MSPICULIGERA_LOCUS11017</name>
</gene>
<comment type="caution">
    <text evidence="3">The sequence shown here is derived from an EMBL/GenBank/DDBJ whole genome shotgun (WGS) entry which is preliminary data.</text>
</comment>
<evidence type="ECO:0000256" key="1">
    <source>
        <dbReference type="SAM" id="MobiDB-lite"/>
    </source>
</evidence>
<feature type="compositionally biased region" description="Polar residues" evidence="1">
    <location>
        <begin position="285"/>
        <end position="294"/>
    </location>
</feature>
<dbReference type="InterPro" id="IPR016186">
    <property type="entry name" value="C-type_lectin-like/link_sf"/>
</dbReference>
<dbReference type="Pfam" id="PF00059">
    <property type="entry name" value="Lectin_C"/>
    <property type="match status" value="2"/>
</dbReference>
<dbReference type="EMBL" id="CATQJA010002601">
    <property type="protein sequence ID" value="CAJ0572633.1"/>
    <property type="molecule type" value="Genomic_DNA"/>
</dbReference>
<dbReference type="InterPro" id="IPR050111">
    <property type="entry name" value="C-type_lectin/snaclec_domain"/>
</dbReference>
<feature type="region of interest" description="Disordered" evidence="1">
    <location>
        <begin position="220"/>
        <end position="334"/>
    </location>
</feature>